<dbReference type="AlphaFoldDB" id="A0A2T0AQJ9"/>
<dbReference type="RefSeq" id="WP_106005697.1">
    <property type="nucleotide sequence ID" value="NZ_CP136419.1"/>
</dbReference>
<feature type="transmembrane region" description="Helical" evidence="1">
    <location>
        <begin position="94"/>
        <end position="113"/>
    </location>
</feature>
<dbReference type="OrthoDB" id="9786793at2"/>
<comment type="caution">
    <text evidence="2">The sequence shown here is derived from an EMBL/GenBank/DDBJ whole genome shotgun (WGS) entry which is preliminary data.</text>
</comment>
<keyword evidence="1" id="KW-0472">Membrane</keyword>
<keyword evidence="1" id="KW-1133">Transmembrane helix</keyword>
<dbReference type="Pfam" id="PF06177">
    <property type="entry name" value="QueT"/>
    <property type="match status" value="1"/>
</dbReference>
<protein>
    <submittedName>
        <fullName evidence="2">Queuosine transporter QueT</fullName>
    </submittedName>
</protein>
<evidence type="ECO:0000256" key="1">
    <source>
        <dbReference type="SAM" id="Phobius"/>
    </source>
</evidence>
<evidence type="ECO:0000313" key="2">
    <source>
        <dbReference type="EMBL" id="PRR71199.1"/>
    </source>
</evidence>
<name>A0A2T0AQJ9_9FIRM</name>
<proteinExistence type="predicted"/>
<feature type="transmembrane region" description="Helical" evidence="1">
    <location>
        <begin position="119"/>
        <end position="142"/>
    </location>
</feature>
<feature type="transmembrane region" description="Helical" evidence="1">
    <location>
        <begin position="12"/>
        <end position="34"/>
    </location>
</feature>
<evidence type="ECO:0000313" key="3">
    <source>
        <dbReference type="Proteomes" id="UP000238415"/>
    </source>
</evidence>
<accession>A0A2T0AQJ9</accession>
<dbReference type="EMBL" id="PVXM01000044">
    <property type="protein sequence ID" value="PRR71199.1"/>
    <property type="molecule type" value="Genomic_DNA"/>
</dbReference>
<keyword evidence="1" id="KW-0812">Transmembrane</keyword>
<organism evidence="2 3">
    <name type="scientific">Neomoorella humiferrea</name>
    <dbReference type="NCBI Taxonomy" id="676965"/>
    <lineage>
        <taxon>Bacteria</taxon>
        <taxon>Bacillati</taxon>
        <taxon>Bacillota</taxon>
        <taxon>Clostridia</taxon>
        <taxon>Neomoorellales</taxon>
        <taxon>Neomoorellaceae</taxon>
        <taxon>Neomoorella</taxon>
    </lineage>
</organism>
<dbReference type="Proteomes" id="UP000238415">
    <property type="component" value="Unassembled WGS sequence"/>
</dbReference>
<reference evidence="2 3" key="1">
    <citation type="submission" date="2018-03" db="EMBL/GenBank/DDBJ databases">
        <title>Genome sequence of Moorella humiferrea DSM 23265.</title>
        <authorList>
            <person name="Poehlein A."/>
            <person name="Daniel R."/>
        </authorList>
    </citation>
    <scope>NUCLEOTIDE SEQUENCE [LARGE SCALE GENOMIC DNA]</scope>
    <source>
        <strain evidence="2 3">DSM 23265</strain>
    </source>
</reference>
<dbReference type="PANTHER" id="PTHR40044">
    <property type="entry name" value="INTEGRAL MEMBRANE PROTEIN-RELATED"/>
    <property type="match status" value="1"/>
</dbReference>
<feature type="transmembrane region" description="Helical" evidence="1">
    <location>
        <begin position="54"/>
        <end position="87"/>
    </location>
</feature>
<keyword evidence="3" id="KW-1185">Reference proteome</keyword>
<dbReference type="PANTHER" id="PTHR40044:SF1">
    <property type="entry name" value="INTEGRAL MEMBRANE PROTEIN"/>
    <property type="match status" value="1"/>
</dbReference>
<sequence>MSTARRIARGAVIAALYAVITIILKPISFGYLQVRVAEALTLLPILYPEAIPGLFLGCLISNIYGGLGPIDIILGSLTTLAAAWLTYIWRRSKLAYLSPVVLNGLIVGGYLSYLLHVGLFISIAAVSIGEAIAVLLIGIPLLNQLRKLNLH</sequence>
<dbReference type="PIRSF" id="PIRSF031501">
    <property type="entry name" value="QueT"/>
    <property type="match status" value="1"/>
</dbReference>
<dbReference type="InterPro" id="IPR010387">
    <property type="entry name" value="QueT"/>
</dbReference>
<gene>
    <name evidence="2" type="primary">queT</name>
    <name evidence="2" type="ORF">MOHU_17460</name>
</gene>